<dbReference type="GO" id="GO:0008270">
    <property type="term" value="F:zinc ion binding"/>
    <property type="evidence" value="ECO:0007669"/>
    <property type="project" value="UniProtKB-KW"/>
</dbReference>
<keyword evidence="2" id="KW-1185">Reference proteome</keyword>
<evidence type="ECO:0008006" key="3">
    <source>
        <dbReference type="Google" id="ProtNLM"/>
    </source>
</evidence>
<dbReference type="SUPFAM" id="SSF63825">
    <property type="entry name" value="YWTD domain"/>
    <property type="match status" value="1"/>
</dbReference>
<gene>
    <name evidence="1" type="ORF">C8D93_102228</name>
</gene>
<evidence type="ECO:0000313" key="2">
    <source>
        <dbReference type="Proteomes" id="UP000248330"/>
    </source>
</evidence>
<dbReference type="CDD" id="cd05819">
    <property type="entry name" value="NHL"/>
    <property type="match status" value="1"/>
</dbReference>
<dbReference type="Gene3D" id="2.120.10.30">
    <property type="entry name" value="TolB, C-terminal domain"/>
    <property type="match status" value="2"/>
</dbReference>
<accession>A0A318EIE1</accession>
<dbReference type="AlphaFoldDB" id="A0A318EIE1"/>
<dbReference type="EMBL" id="QICN01000002">
    <property type="protein sequence ID" value="PXV70376.1"/>
    <property type="molecule type" value="Genomic_DNA"/>
</dbReference>
<dbReference type="RefSeq" id="WP_110264045.1">
    <property type="nucleotide sequence ID" value="NZ_CAWNXA010000002.1"/>
</dbReference>
<comment type="caution">
    <text evidence="1">The sequence shown here is derived from an EMBL/GenBank/DDBJ whole genome shotgun (WGS) entry which is preliminary data.</text>
</comment>
<evidence type="ECO:0000313" key="1">
    <source>
        <dbReference type="EMBL" id="PXV70376.1"/>
    </source>
</evidence>
<reference evidence="1 2" key="1">
    <citation type="submission" date="2018-04" db="EMBL/GenBank/DDBJ databases">
        <title>Genomic Encyclopedia of Type Strains, Phase IV (KMG-IV): sequencing the most valuable type-strain genomes for metagenomic binning, comparative biology and taxonomic classification.</title>
        <authorList>
            <person name="Goeker M."/>
        </authorList>
    </citation>
    <scope>NUCLEOTIDE SEQUENCE [LARGE SCALE GENOMIC DNA]</scope>
    <source>
        <strain evidence="1 2">DSM 104150</strain>
    </source>
</reference>
<dbReference type="GO" id="GO:0000209">
    <property type="term" value="P:protein polyubiquitination"/>
    <property type="evidence" value="ECO:0007669"/>
    <property type="project" value="TreeGrafter"/>
</dbReference>
<name>A0A318EIE1_9GAMM</name>
<dbReference type="PANTHER" id="PTHR24104:SF25">
    <property type="entry name" value="PROTEIN LIN-41"/>
    <property type="match status" value="1"/>
</dbReference>
<proteinExistence type="predicted"/>
<organism evidence="1 2">
    <name type="scientific">Sinimarinibacterium flocculans</name>
    <dbReference type="NCBI Taxonomy" id="985250"/>
    <lineage>
        <taxon>Bacteria</taxon>
        <taxon>Pseudomonadati</taxon>
        <taxon>Pseudomonadota</taxon>
        <taxon>Gammaproteobacteria</taxon>
        <taxon>Nevskiales</taxon>
        <taxon>Nevskiaceae</taxon>
        <taxon>Sinimarinibacterium</taxon>
    </lineage>
</organism>
<dbReference type="Gene3D" id="2.40.10.500">
    <property type="match status" value="1"/>
</dbReference>
<dbReference type="Proteomes" id="UP000248330">
    <property type="component" value="Unassembled WGS sequence"/>
</dbReference>
<dbReference type="OrthoDB" id="9811352at2"/>
<dbReference type="GO" id="GO:0043161">
    <property type="term" value="P:proteasome-mediated ubiquitin-dependent protein catabolic process"/>
    <property type="evidence" value="ECO:0007669"/>
    <property type="project" value="TreeGrafter"/>
</dbReference>
<protein>
    <recommendedName>
        <fullName evidence="3">NHL repeat-containing protein</fullName>
    </recommendedName>
</protein>
<sequence length="406" mass="41999">MPVPAAPAYPETTRRLQRAAVAAAMIAASMLAACSSDNDGDDDLDLIEAFAVVGQSDFLGASPNRGGGAGAGTLAQPLGNVATDGTRLFVADTANNRVLGYSAIPSTDGVAADIVLGQADFTSNVGATGRSRMALPASVFIGEGRLVVADSGNNRVLIWNSVPTQTGAVPDIVVGQSAFDGSGSGTSQTRLAFPTSAVIANGRLLVADQNNNRVLVWNSLPTTNGAAADIVLGQPDFVTRVADDEAEEMNRPASVWSDGFRLLVADSGNHRILAWSLFPQEIGAEADYVIGQSDFSRSSPGTSASTLRTPFGISADGTRIYVADSGNNRVLQFDSFPIANGVQASRVFGQNQDSFSAATANDEDQDGVVDDTPSAGTVSGASGAFIYNGVLYVSDRNNNRVLLFPQ</sequence>
<dbReference type="InterPro" id="IPR011042">
    <property type="entry name" value="6-blade_b-propeller_TolB-like"/>
</dbReference>
<dbReference type="InterPro" id="IPR050952">
    <property type="entry name" value="TRIM-NHL_E3_ligases"/>
</dbReference>
<dbReference type="GO" id="GO:0061630">
    <property type="term" value="F:ubiquitin protein ligase activity"/>
    <property type="evidence" value="ECO:0007669"/>
    <property type="project" value="TreeGrafter"/>
</dbReference>
<dbReference type="PANTHER" id="PTHR24104">
    <property type="entry name" value="E3 UBIQUITIN-PROTEIN LIGASE NHLRC1-RELATED"/>
    <property type="match status" value="1"/>
</dbReference>